<dbReference type="RefSeq" id="WP_366192167.1">
    <property type="nucleotide sequence ID" value="NZ_JBFBVU010000005.1"/>
</dbReference>
<dbReference type="SUPFAM" id="SSF103247">
    <property type="entry name" value="TT1751-like"/>
    <property type="match status" value="1"/>
</dbReference>
<evidence type="ECO:0000256" key="1">
    <source>
        <dbReference type="SAM" id="SignalP"/>
    </source>
</evidence>
<evidence type="ECO:0000313" key="3">
    <source>
        <dbReference type="EMBL" id="MEV8466369.1"/>
    </source>
</evidence>
<dbReference type="PANTHER" id="PTHR38342:SF2">
    <property type="entry name" value="INNER MEMBRANE OR EXPORTED"/>
    <property type="match status" value="1"/>
</dbReference>
<dbReference type="Proteomes" id="UP001553161">
    <property type="component" value="Unassembled WGS sequence"/>
</dbReference>
<evidence type="ECO:0000313" key="4">
    <source>
        <dbReference type="Proteomes" id="UP001553161"/>
    </source>
</evidence>
<keyword evidence="1" id="KW-0732">Signal</keyword>
<feature type="domain" description="DUF302" evidence="2">
    <location>
        <begin position="54"/>
        <end position="116"/>
    </location>
</feature>
<keyword evidence="4" id="KW-1185">Reference proteome</keyword>
<proteinExistence type="predicted"/>
<dbReference type="InterPro" id="IPR005180">
    <property type="entry name" value="DUF302"/>
</dbReference>
<name>A0ABV3L468_9RHOB</name>
<evidence type="ECO:0000259" key="2">
    <source>
        <dbReference type="Pfam" id="PF03625"/>
    </source>
</evidence>
<feature type="chain" id="PRO_5046122088" evidence="1">
    <location>
        <begin position="22"/>
        <end position="149"/>
    </location>
</feature>
<dbReference type="Gene3D" id="3.30.310.70">
    <property type="entry name" value="TT1751-like domain"/>
    <property type="match status" value="1"/>
</dbReference>
<dbReference type="InterPro" id="IPR035923">
    <property type="entry name" value="TT1751-like_sf"/>
</dbReference>
<reference evidence="3 4" key="1">
    <citation type="submission" date="2024-07" db="EMBL/GenBank/DDBJ databases">
        <authorList>
            <person name="Kang M."/>
        </authorList>
    </citation>
    <scope>NUCLEOTIDE SEQUENCE [LARGE SCALE GENOMIC DNA]</scope>
    <source>
        <strain evidence="3 4">DFM31</strain>
    </source>
</reference>
<organism evidence="3 4">
    <name type="scientific">Meridianimarinicoccus marinus</name>
    <dbReference type="NCBI Taxonomy" id="3231483"/>
    <lineage>
        <taxon>Bacteria</taxon>
        <taxon>Pseudomonadati</taxon>
        <taxon>Pseudomonadota</taxon>
        <taxon>Alphaproteobacteria</taxon>
        <taxon>Rhodobacterales</taxon>
        <taxon>Paracoccaceae</taxon>
        <taxon>Meridianimarinicoccus</taxon>
    </lineage>
</organism>
<dbReference type="EMBL" id="JBFBVU010000005">
    <property type="protein sequence ID" value="MEV8466369.1"/>
    <property type="molecule type" value="Genomic_DNA"/>
</dbReference>
<protein>
    <submittedName>
        <fullName evidence="3">DUF302 domain-containing protein</fullName>
    </submittedName>
</protein>
<dbReference type="PANTHER" id="PTHR38342">
    <property type="entry name" value="SLR5037 PROTEIN"/>
    <property type="match status" value="1"/>
</dbReference>
<comment type="caution">
    <text evidence="3">The sequence shown here is derived from an EMBL/GenBank/DDBJ whole genome shotgun (WGS) entry which is preliminary data.</text>
</comment>
<accession>A0ABV3L468</accession>
<sequence length="149" mass="15472">MTRLKTLAAAVIGLSATPALAERINITSNADVTTSVDRLVTAVEAAGARVFARVDFAQGAATMGETLRPTTVVIFGSPKIGSTALQEGQTMALYLPLRILFFEDASGQTWATYDDPTAVAPSHGIAADNAAIQRMQAALSRFSAIATGS</sequence>
<gene>
    <name evidence="3" type="ORF">AB0T83_06175</name>
</gene>
<dbReference type="Pfam" id="PF03625">
    <property type="entry name" value="DUF302"/>
    <property type="match status" value="1"/>
</dbReference>
<dbReference type="CDD" id="cd14797">
    <property type="entry name" value="DUF302"/>
    <property type="match status" value="1"/>
</dbReference>
<feature type="signal peptide" evidence="1">
    <location>
        <begin position="1"/>
        <end position="21"/>
    </location>
</feature>